<name>A0A182YI40_ANOST</name>
<proteinExistence type="predicted"/>
<dbReference type="Proteomes" id="UP000076408">
    <property type="component" value="Unassembled WGS sequence"/>
</dbReference>
<dbReference type="VEuPathDB" id="VectorBase:ASTEI08126"/>
<dbReference type="VEuPathDB" id="VectorBase:ASTEI20_038478"/>
<protein>
    <submittedName>
        <fullName evidence="1">Uncharacterized protein</fullName>
    </submittedName>
</protein>
<dbReference type="EnsemblMetazoa" id="ASTEI08126-RA">
    <property type="protein sequence ID" value="ASTEI08126-PA"/>
    <property type="gene ID" value="ASTEI08126"/>
</dbReference>
<reference evidence="1" key="2">
    <citation type="submission" date="2020-05" db="UniProtKB">
        <authorList>
            <consortium name="EnsemblMetazoa"/>
        </authorList>
    </citation>
    <scope>IDENTIFICATION</scope>
    <source>
        <strain evidence="1">Indian</strain>
    </source>
</reference>
<accession>A0A182YI40</accession>
<evidence type="ECO:0000313" key="2">
    <source>
        <dbReference type="Proteomes" id="UP000076408"/>
    </source>
</evidence>
<dbReference type="AlphaFoldDB" id="A0A182YI40"/>
<organism evidence="1 2">
    <name type="scientific">Anopheles stephensi</name>
    <name type="common">Indo-Pakistan malaria mosquito</name>
    <dbReference type="NCBI Taxonomy" id="30069"/>
    <lineage>
        <taxon>Eukaryota</taxon>
        <taxon>Metazoa</taxon>
        <taxon>Ecdysozoa</taxon>
        <taxon>Arthropoda</taxon>
        <taxon>Hexapoda</taxon>
        <taxon>Insecta</taxon>
        <taxon>Pterygota</taxon>
        <taxon>Neoptera</taxon>
        <taxon>Endopterygota</taxon>
        <taxon>Diptera</taxon>
        <taxon>Nematocera</taxon>
        <taxon>Culicoidea</taxon>
        <taxon>Culicidae</taxon>
        <taxon>Anophelinae</taxon>
        <taxon>Anopheles</taxon>
    </lineage>
</organism>
<sequence>MVKESVLEMANSCVEQYCELNTQLNQEQITKEENKIPLQQRHDELQENIVTLKTNDQELADKIIKLKIEHSELTDRIVADEEATAMRDIQNTLEREIEALTETEKQLQKTYEVHVASINEIRPCNALLEKMLQFEFDDSSKNLRNELAELHALYDKFGNSRTA</sequence>
<reference evidence="2" key="1">
    <citation type="journal article" date="2014" name="Genome Biol.">
        <title>Genome analysis of a major urban malaria vector mosquito, Anopheles stephensi.</title>
        <authorList>
            <person name="Jiang X."/>
            <person name="Peery A."/>
            <person name="Hall A.B."/>
            <person name="Sharma A."/>
            <person name="Chen X.G."/>
            <person name="Waterhouse R.M."/>
            <person name="Komissarov A."/>
            <person name="Riehle M.M."/>
            <person name="Shouche Y."/>
            <person name="Sharakhova M.V."/>
            <person name="Lawson D."/>
            <person name="Pakpour N."/>
            <person name="Arensburger P."/>
            <person name="Davidson V.L."/>
            <person name="Eiglmeier K."/>
            <person name="Emrich S."/>
            <person name="George P."/>
            <person name="Kennedy R.C."/>
            <person name="Mane S.P."/>
            <person name="Maslen G."/>
            <person name="Oringanje C."/>
            <person name="Qi Y."/>
            <person name="Settlage R."/>
            <person name="Tojo M."/>
            <person name="Tubio J.M."/>
            <person name="Unger M.F."/>
            <person name="Wang B."/>
            <person name="Vernick K.D."/>
            <person name="Ribeiro J.M."/>
            <person name="James A.A."/>
            <person name="Michel K."/>
            <person name="Riehle M.A."/>
            <person name="Luckhart S."/>
            <person name="Sharakhov I.V."/>
            <person name="Tu Z."/>
        </authorList>
    </citation>
    <scope>NUCLEOTIDE SEQUENCE [LARGE SCALE GENOMIC DNA]</scope>
    <source>
        <strain evidence="2">Indian</strain>
    </source>
</reference>
<dbReference type="VEuPathDB" id="VectorBase:ASTE003613"/>
<dbReference type="STRING" id="30069.A0A182YI40"/>
<evidence type="ECO:0000313" key="1">
    <source>
        <dbReference type="EnsemblMetazoa" id="ASTEI08126-PA"/>
    </source>
</evidence>
<keyword evidence="2" id="KW-1185">Reference proteome</keyword>